<dbReference type="EMBL" id="KV428026">
    <property type="protein sequence ID" value="KZT40997.1"/>
    <property type="molecule type" value="Genomic_DNA"/>
</dbReference>
<reference evidence="1 2" key="1">
    <citation type="journal article" date="2016" name="Mol. Biol. Evol.">
        <title>Comparative Genomics of Early-Diverging Mushroom-Forming Fungi Provides Insights into the Origins of Lignocellulose Decay Capabilities.</title>
        <authorList>
            <person name="Nagy L.G."/>
            <person name="Riley R."/>
            <person name="Tritt A."/>
            <person name="Adam C."/>
            <person name="Daum C."/>
            <person name="Floudas D."/>
            <person name="Sun H."/>
            <person name="Yadav J.S."/>
            <person name="Pangilinan J."/>
            <person name="Larsson K.H."/>
            <person name="Matsuura K."/>
            <person name="Barry K."/>
            <person name="Labutti K."/>
            <person name="Kuo R."/>
            <person name="Ohm R.A."/>
            <person name="Bhattacharya S.S."/>
            <person name="Shirouzu T."/>
            <person name="Yoshinaga Y."/>
            <person name="Martin F.M."/>
            <person name="Grigoriev I.V."/>
            <person name="Hibbett D.S."/>
        </authorList>
    </citation>
    <scope>NUCLEOTIDE SEQUENCE [LARGE SCALE GENOMIC DNA]</scope>
    <source>
        <strain evidence="1 2">HHB10207 ss-3</strain>
    </source>
</reference>
<accession>A0A166FTZ1</accession>
<evidence type="ECO:0000313" key="2">
    <source>
        <dbReference type="Proteomes" id="UP000076798"/>
    </source>
</evidence>
<dbReference type="AlphaFoldDB" id="A0A166FTZ1"/>
<protein>
    <submittedName>
        <fullName evidence="1">Uncharacterized protein</fullName>
    </submittedName>
</protein>
<proteinExistence type="predicted"/>
<sequence length="67" mass="7406">MSFNLCAVLENIEELEGRAMRVGWVGGTGTQPYTLARTSLNDRFLSPQTMDVQCPPFIVPPSFSLTD</sequence>
<keyword evidence="2" id="KW-1185">Reference proteome</keyword>
<evidence type="ECO:0000313" key="1">
    <source>
        <dbReference type="EMBL" id="KZT40997.1"/>
    </source>
</evidence>
<organism evidence="1 2">
    <name type="scientific">Sistotremastrum suecicum HHB10207 ss-3</name>
    <dbReference type="NCBI Taxonomy" id="1314776"/>
    <lineage>
        <taxon>Eukaryota</taxon>
        <taxon>Fungi</taxon>
        <taxon>Dikarya</taxon>
        <taxon>Basidiomycota</taxon>
        <taxon>Agaricomycotina</taxon>
        <taxon>Agaricomycetes</taxon>
        <taxon>Sistotremastrales</taxon>
        <taxon>Sistotremastraceae</taxon>
        <taxon>Sistotremastrum</taxon>
    </lineage>
</organism>
<name>A0A166FTZ1_9AGAM</name>
<gene>
    <name evidence="1" type="ORF">SISSUDRAFT_1043544</name>
</gene>
<dbReference type="Proteomes" id="UP000076798">
    <property type="component" value="Unassembled WGS sequence"/>
</dbReference>